<dbReference type="EMBL" id="JBHSLL010000059">
    <property type="protein sequence ID" value="MFC5387563.1"/>
    <property type="molecule type" value="Genomic_DNA"/>
</dbReference>
<feature type="region of interest" description="Disordered" evidence="1">
    <location>
        <begin position="1"/>
        <end position="20"/>
    </location>
</feature>
<dbReference type="InterPro" id="IPR046462">
    <property type="entry name" value="TerL_nuclease"/>
</dbReference>
<dbReference type="RefSeq" id="WP_378231692.1">
    <property type="nucleotide sequence ID" value="NZ_JBHSLL010000059.1"/>
</dbReference>
<reference evidence="5" key="1">
    <citation type="journal article" date="2019" name="Int. J. Syst. Evol. Microbiol.">
        <title>The Global Catalogue of Microorganisms (GCM) 10K type strain sequencing project: providing services to taxonomists for standard genome sequencing and annotation.</title>
        <authorList>
            <consortium name="The Broad Institute Genomics Platform"/>
            <consortium name="The Broad Institute Genome Sequencing Center for Infectious Disease"/>
            <person name="Wu L."/>
            <person name="Ma J."/>
        </authorList>
    </citation>
    <scope>NUCLEOTIDE SEQUENCE [LARGE SCALE GENOMIC DNA]</scope>
    <source>
        <strain evidence="5">CGMCC 4.1415</strain>
    </source>
</reference>
<dbReference type="Gene3D" id="3.40.50.300">
    <property type="entry name" value="P-loop containing nucleotide triphosphate hydrolases"/>
    <property type="match status" value="1"/>
</dbReference>
<gene>
    <name evidence="4" type="ORF">ACFPLB_16515</name>
</gene>
<dbReference type="PANTHER" id="PTHR41287">
    <property type="match status" value="1"/>
</dbReference>
<protein>
    <submittedName>
        <fullName evidence="4">Terminase large subunit</fullName>
    </submittedName>
</protein>
<sequence length="536" mass="59085">MGLRGPGSRRKPVIDKPRRMPWNKRGLSRAERMIVFLEFLPITKGILAGKKMKLLPAQREFVEGIYGPESEDGRRLVRLAIKSEPRGNGKTGLVAGLCLGHLLGPEAEQRGEIYSAAIDKNQAGLLYREMEAIILAVPEFDARTNCQRFHKKIEVLEGDGEGSIYEAISGDVRRGHGLAPSLWVYDELAQTKTSELLDNLMTGAGKRNESLGIVISTQAATDQHHFSVMLDDAMRGTDPTIFCQLFAAPEDCDPFSEEVWKAANPALGVFLDETEFKAQAERARRSPGFLPRFMNLRLNMRIEAESRFLAAPDWRACGADIDFSGLEGKRCYLGLDLSSTTDLTALAAYFPEGGELLAWFWKPAEQLDEAERLDHVPYKLWVRQGFIEATPGRAIDKGFVVHRLAEIAGTYAVQGVAFDRWGMKEVERIMADEGVKLPLEPWGQGWQDMAPALDATETLVLQGKLKHPKNPVLDMCVANAVAVTNPAGARKLDKSRSTARIDGLQAAAMAIGLAARTPGKKKSIYQTRGLLTVNAA</sequence>
<organism evidence="4 5">
    <name type="scientific">Aquamicrobium segne</name>
    <dbReference type="NCBI Taxonomy" id="469547"/>
    <lineage>
        <taxon>Bacteria</taxon>
        <taxon>Pseudomonadati</taxon>
        <taxon>Pseudomonadota</taxon>
        <taxon>Alphaproteobacteria</taxon>
        <taxon>Hyphomicrobiales</taxon>
        <taxon>Phyllobacteriaceae</taxon>
        <taxon>Aquamicrobium</taxon>
    </lineage>
</organism>
<evidence type="ECO:0000256" key="1">
    <source>
        <dbReference type="SAM" id="MobiDB-lite"/>
    </source>
</evidence>
<evidence type="ECO:0000313" key="5">
    <source>
        <dbReference type="Proteomes" id="UP001596016"/>
    </source>
</evidence>
<dbReference type="PANTHER" id="PTHR41287:SF1">
    <property type="entry name" value="PROTEIN YMFN"/>
    <property type="match status" value="1"/>
</dbReference>
<proteinExistence type="predicted"/>
<dbReference type="Pfam" id="PF20441">
    <property type="entry name" value="TerL_nuclease"/>
    <property type="match status" value="1"/>
</dbReference>
<accession>A0ABW0H4J8</accession>
<evidence type="ECO:0000313" key="4">
    <source>
        <dbReference type="EMBL" id="MFC5387563.1"/>
    </source>
</evidence>
<name>A0ABW0H4J8_9HYPH</name>
<dbReference type="InterPro" id="IPR027417">
    <property type="entry name" value="P-loop_NTPase"/>
</dbReference>
<dbReference type="Proteomes" id="UP001596016">
    <property type="component" value="Unassembled WGS sequence"/>
</dbReference>
<feature type="domain" description="Terminase large subunit-like ATPase" evidence="2">
    <location>
        <begin position="65"/>
        <end position="220"/>
    </location>
</feature>
<evidence type="ECO:0000259" key="2">
    <source>
        <dbReference type="Pfam" id="PF03354"/>
    </source>
</evidence>
<comment type="caution">
    <text evidence="4">The sequence shown here is derived from an EMBL/GenBank/DDBJ whole genome shotgun (WGS) entry which is preliminary data.</text>
</comment>
<dbReference type="InterPro" id="IPR046461">
    <property type="entry name" value="TerL_ATPase"/>
</dbReference>
<keyword evidence="5" id="KW-1185">Reference proteome</keyword>
<dbReference type="Pfam" id="PF03354">
    <property type="entry name" value="TerL_ATPase"/>
    <property type="match status" value="1"/>
</dbReference>
<dbReference type="InterPro" id="IPR005021">
    <property type="entry name" value="Terminase_largesu-like"/>
</dbReference>
<feature type="domain" description="Terminase large subunit-like endonuclease" evidence="3">
    <location>
        <begin position="241"/>
        <end position="515"/>
    </location>
</feature>
<evidence type="ECO:0000259" key="3">
    <source>
        <dbReference type="Pfam" id="PF20441"/>
    </source>
</evidence>